<keyword evidence="3 10" id="KW-0812">Transmembrane</keyword>
<evidence type="ECO:0000256" key="3">
    <source>
        <dbReference type="ARBA" id="ARBA00022692"/>
    </source>
</evidence>
<evidence type="ECO:0000256" key="8">
    <source>
        <dbReference type="ARBA" id="ARBA00023180"/>
    </source>
</evidence>
<dbReference type="SUPFAM" id="SSF81321">
    <property type="entry name" value="Family A G protein-coupled receptor-like"/>
    <property type="match status" value="1"/>
</dbReference>
<dbReference type="PANTHER" id="PTHR24246">
    <property type="entry name" value="OLFACTORY RECEPTOR AND ADENOSINE RECEPTOR"/>
    <property type="match status" value="1"/>
</dbReference>
<dbReference type="Pfam" id="PF00001">
    <property type="entry name" value="7tm_1"/>
    <property type="match status" value="2"/>
</dbReference>
<keyword evidence="5" id="KW-0297">G-protein coupled receptor</keyword>
<feature type="transmembrane region" description="Helical" evidence="10">
    <location>
        <begin position="41"/>
        <end position="61"/>
    </location>
</feature>
<name>A0A8B7Y726_ACAPL</name>
<feature type="transmembrane region" description="Helical" evidence="10">
    <location>
        <begin position="111"/>
        <end position="132"/>
    </location>
</feature>
<feature type="transmembrane region" description="Helical" evidence="10">
    <location>
        <begin position="12"/>
        <end position="34"/>
    </location>
</feature>
<keyword evidence="6 10" id="KW-0472">Membrane</keyword>
<sequence>MALGALDIATIAVEVVGGVAIACNLVVIAVFATTKPLRRKYYWFILNLVLADIASAILAIVQQVHPGKAPVALVRGAAFTAELSVLSVALNHFLAITMPSRYDAIVTRCRMVIYCFFIWALSLSTFLVLTYVQEYTFWIVRPLLSLTVILLTGIFYCVVFLTIKKYKQAQASAPRDDQTGDRLLRTRQLMITFTVILITSCVCQIPFCSVNILIFFRGGGLWAQEYTILVVHKWSVAAVLLSSVVNPFIYWLRLAEFRAKFCPKRVKAETELDTVNTQTHM</sequence>
<dbReference type="RefSeq" id="XP_022088362.1">
    <property type="nucleotide sequence ID" value="XM_022232670.1"/>
</dbReference>
<evidence type="ECO:0000259" key="11">
    <source>
        <dbReference type="PROSITE" id="PS50262"/>
    </source>
</evidence>
<dbReference type="GeneID" id="110978033"/>
<dbReference type="InterPro" id="IPR017452">
    <property type="entry name" value="GPCR_Rhodpsn_7TM"/>
</dbReference>
<keyword evidence="2" id="KW-1003">Cell membrane</keyword>
<dbReference type="Gene3D" id="1.20.1070.10">
    <property type="entry name" value="Rhodopsin 7-helix transmembrane proteins"/>
    <property type="match status" value="1"/>
</dbReference>
<evidence type="ECO:0000313" key="12">
    <source>
        <dbReference type="Proteomes" id="UP000694845"/>
    </source>
</evidence>
<feature type="transmembrane region" description="Helical" evidence="10">
    <location>
        <begin position="138"/>
        <end position="163"/>
    </location>
</feature>
<reference evidence="13" key="1">
    <citation type="submission" date="2025-08" db="UniProtKB">
        <authorList>
            <consortium name="RefSeq"/>
        </authorList>
    </citation>
    <scope>IDENTIFICATION</scope>
</reference>
<feature type="transmembrane region" description="Helical" evidence="10">
    <location>
        <begin position="234"/>
        <end position="255"/>
    </location>
</feature>
<accession>A0A8B7Y726</accession>
<dbReference type="GO" id="GO:0004930">
    <property type="term" value="F:G protein-coupled receptor activity"/>
    <property type="evidence" value="ECO:0007669"/>
    <property type="project" value="UniProtKB-KW"/>
</dbReference>
<feature type="domain" description="G-protein coupled receptors family 1 profile" evidence="11">
    <location>
        <begin position="23"/>
        <end position="250"/>
    </location>
</feature>
<evidence type="ECO:0000256" key="2">
    <source>
        <dbReference type="ARBA" id="ARBA00022475"/>
    </source>
</evidence>
<evidence type="ECO:0000256" key="4">
    <source>
        <dbReference type="ARBA" id="ARBA00022989"/>
    </source>
</evidence>
<keyword evidence="8" id="KW-0325">Glycoprotein</keyword>
<keyword evidence="12" id="KW-1185">Reference proteome</keyword>
<dbReference type="OrthoDB" id="5955379at2759"/>
<feature type="transmembrane region" description="Helical" evidence="10">
    <location>
        <begin position="73"/>
        <end position="99"/>
    </location>
</feature>
<dbReference type="GO" id="GO:0005886">
    <property type="term" value="C:plasma membrane"/>
    <property type="evidence" value="ECO:0007669"/>
    <property type="project" value="UniProtKB-SubCell"/>
</dbReference>
<evidence type="ECO:0000256" key="7">
    <source>
        <dbReference type="ARBA" id="ARBA00023170"/>
    </source>
</evidence>
<dbReference type="CDD" id="cd00637">
    <property type="entry name" value="7tm_classA_rhodopsin-like"/>
    <property type="match status" value="1"/>
</dbReference>
<evidence type="ECO:0000256" key="10">
    <source>
        <dbReference type="SAM" id="Phobius"/>
    </source>
</evidence>
<protein>
    <submittedName>
        <fullName evidence="13">Beta-4C adrenergic receptor-like</fullName>
    </submittedName>
</protein>
<keyword evidence="4 10" id="KW-1133">Transmembrane helix</keyword>
<feature type="transmembrane region" description="Helical" evidence="10">
    <location>
        <begin position="189"/>
        <end position="214"/>
    </location>
</feature>
<dbReference type="InterPro" id="IPR000276">
    <property type="entry name" value="GPCR_Rhodpsn"/>
</dbReference>
<dbReference type="PRINTS" id="PR00237">
    <property type="entry name" value="GPCRRHODOPSN"/>
</dbReference>
<evidence type="ECO:0000313" key="13">
    <source>
        <dbReference type="RefSeq" id="XP_022088362.1"/>
    </source>
</evidence>
<dbReference type="AlphaFoldDB" id="A0A8B7Y726"/>
<keyword evidence="7" id="KW-0675">Receptor</keyword>
<organism evidence="12 13">
    <name type="scientific">Acanthaster planci</name>
    <name type="common">Crown-of-thorns starfish</name>
    <dbReference type="NCBI Taxonomy" id="133434"/>
    <lineage>
        <taxon>Eukaryota</taxon>
        <taxon>Metazoa</taxon>
        <taxon>Echinodermata</taxon>
        <taxon>Eleutherozoa</taxon>
        <taxon>Asterozoa</taxon>
        <taxon>Asteroidea</taxon>
        <taxon>Valvatacea</taxon>
        <taxon>Valvatida</taxon>
        <taxon>Acanthasteridae</taxon>
        <taxon>Acanthaster</taxon>
    </lineage>
</organism>
<dbReference type="Proteomes" id="UP000694845">
    <property type="component" value="Unplaced"/>
</dbReference>
<comment type="subcellular location">
    <subcellularLocation>
        <location evidence="1">Cell membrane</location>
        <topology evidence="1">Multi-pass membrane protein</topology>
    </subcellularLocation>
</comment>
<keyword evidence="9" id="KW-0807">Transducer</keyword>
<proteinExistence type="predicted"/>
<dbReference type="KEGG" id="aplc:110978033"/>
<dbReference type="PROSITE" id="PS50262">
    <property type="entry name" value="G_PROTEIN_RECEP_F1_2"/>
    <property type="match status" value="1"/>
</dbReference>
<dbReference type="PANTHER" id="PTHR24246:SF27">
    <property type="entry name" value="ADENOSINE RECEPTOR, ISOFORM A"/>
    <property type="match status" value="1"/>
</dbReference>
<evidence type="ECO:0000256" key="1">
    <source>
        <dbReference type="ARBA" id="ARBA00004651"/>
    </source>
</evidence>
<evidence type="ECO:0000256" key="5">
    <source>
        <dbReference type="ARBA" id="ARBA00023040"/>
    </source>
</evidence>
<evidence type="ECO:0000256" key="9">
    <source>
        <dbReference type="ARBA" id="ARBA00023224"/>
    </source>
</evidence>
<evidence type="ECO:0000256" key="6">
    <source>
        <dbReference type="ARBA" id="ARBA00023136"/>
    </source>
</evidence>
<dbReference type="OMA" id="INQQENG"/>
<gene>
    <name evidence="13" type="primary">LOC110978033</name>
</gene>